<dbReference type="OrthoDB" id="44010at2157"/>
<dbReference type="InterPro" id="IPR036868">
    <property type="entry name" value="TusA-like_sf"/>
</dbReference>
<gene>
    <name evidence="2" type="ORF">DFR85_12525</name>
</gene>
<dbReference type="InterPro" id="IPR001455">
    <property type="entry name" value="TusA-like"/>
</dbReference>
<dbReference type="EMBL" id="CP029289">
    <property type="protein sequence ID" value="AWR95296.1"/>
    <property type="molecule type" value="Genomic_DNA"/>
</dbReference>
<evidence type="ECO:0000313" key="3">
    <source>
        <dbReference type="Proteomes" id="UP000248044"/>
    </source>
</evidence>
<sequence length="302" mass="35230">MERITLNTDYSGLLNLEKSYKVYSLESIERKNWGYEGTLKITNEIKFQCVIKTGKDYVDILETSGKFSIHINFDNRNAEIHCNGISNFLTRTITSRISRLLSEYGKYFRSSRKRSVFLKDKGDTLVDLRGVYCPYGEVSIINILNGVKIGNSIEILSDCVAASKVFPKIAEELGFRYEIYDMGDYASYIFIRYRKTDINEPDLCKIKEGIRDYKYIASLFIYFNKIEKIEQYDEFCRDILDYDKEYLAVVSPRGRSWFLISYINKNILASRLEYEGVTFFDDCAFTVLDGLKGKFSVYRLIH</sequence>
<protein>
    <recommendedName>
        <fullName evidence="1">UPF0033 domain-containing protein</fullName>
    </recommendedName>
</protein>
<dbReference type="CDD" id="cd00291">
    <property type="entry name" value="SirA_YedF_YeeD"/>
    <property type="match status" value="1"/>
</dbReference>
<keyword evidence="3" id="KW-1185">Reference proteome</keyword>
<dbReference type="KEGG" id="abri:DFR85_12525"/>
<dbReference type="GeneID" id="36832995"/>
<organism evidence="2 3">
    <name type="scientific">Acidianus brierleyi</name>
    <dbReference type="NCBI Taxonomy" id="41673"/>
    <lineage>
        <taxon>Archaea</taxon>
        <taxon>Thermoproteota</taxon>
        <taxon>Thermoprotei</taxon>
        <taxon>Sulfolobales</taxon>
        <taxon>Sulfolobaceae</taxon>
        <taxon>Acidianus</taxon>
    </lineage>
</organism>
<dbReference type="RefSeq" id="WP_110271176.1">
    <property type="nucleotide sequence ID" value="NZ_CP029289.2"/>
</dbReference>
<dbReference type="Pfam" id="PF01206">
    <property type="entry name" value="TusA"/>
    <property type="match status" value="1"/>
</dbReference>
<dbReference type="Gene3D" id="3.30.110.40">
    <property type="entry name" value="TusA-like domain"/>
    <property type="match status" value="1"/>
</dbReference>
<evidence type="ECO:0000313" key="2">
    <source>
        <dbReference type="EMBL" id="AWR95296.1"/>
    </source>
</evidence>
<dbReference type="SUPFAM" id="SSF64307">
    <property type="entry name" value="SirA-like"/>
    <property type="match status" value="1"/>
</dbReference>
<reference evidence="2 3" key="1">
    <citation type="submission" date="2018-05" db="EMBL/GenBank/DDBJ databases">
        <title>Complete Genome Sequences of Extremely Thermoacidophilic, Metal-Mobilizing Type-Strain Members of the Archaeal Family Sulfolobaceae: Acidianus brierleyi DSM-1651T, Acidianus sulfidivorans DSM-18786T, Metallosphaera hakonensis DSM-7519T, and Metallosphaera prunae DSM-10039T.</title>
        <authorList>
            <person name="Counts J.A."/>
            <person name="Kelly R.M."/>
        </authorList>
    </citation>
    <scope>NUCLEOTIDE SEQUENCE [LARGE SCALE GENOMIC DNA]</scope>
    <source>
        <strain evidence="2 3">DSM 1651</strain>
    </source>
</reference>
<feature type="domain" description="UPF0033" evidence="1">
    <location>
        <begin position="126"/>
        <end position="188"/>
    </location>
</feature>
<dbReference type="AlphaFoldDB" id="A0A2U9IH45"/>
<evidence type="ECO:0000259" key="1">
    <source>
        <dbReference type="Pfam" id="PF01206"/>
    </source>
</evidence>
<accession>A0A2U9IH45</accession>
<name>A0A2U9IH45_9CREN</name>
<proteinExistence type="predicted"/>
<dbReference type="Proteomes" id="UP000248044">
    <property type="component" value="Chromosome"/>
</dbReference>